<dbReference type="InterPro" id="IPR044259">
    <property type="entry name" value="CYP37-like"/>
</dbReference>
<feature type="region of interest" description="Disordered" evidence="2">
    <location>
        <begin position="1"/>
        <end position="55"/>
    </location>
</feature>
<dbReference type="Pfam" id="PF21329">
    <property type="entry name" value="CYP38_PsbQ-like"/>
    <property type="match status" value="1"/>
</dbReference>
<dbReference type="InterPro" id="IPR002130">
    <property type="entry name" value="Cyclophilin-type_PPIase_dom"/>
</dbReference>
<dbReference type="PANTHER" id="PTHR47318">
    <property type="entry name" value="PEPTIDYL-PROLYL CIS-TRANS ISOMERASE CYP37, CHLOROPLASTIC"/>
    <property type="match status" value="1"/>
</dbReference>
<dbReference type="InterPro" id="IPR023222">
    <property type="entry name" value="PsbQ-like_dom_sf"/>
</dbReference>
<dbReference type="InterPro" id="IPR048563">
    <property type="entry name" value="CYP38_PsbQ-like"/>
</dbReference>
<dbReference type="Gene3D" id="1.20.120.290">
    <property type="entry name" value="Oxygen-evolving enhancer protein 3 (PsbQ), four-helix up-down bundle"/>
    <property type="match status" value="1"/>
</dbReference>
<keyword evidence="1" id="KW-0793">Thylakoid</keyword>
<feature type="domain" description="PPIase cyclophilin-type" evidence="3">
    <location>
        <begin position="262"/>
        <end position="409"/>
    </location>
</feature>
<dbReference type="Gene3D" id="2.40.100.10">
    <property type="entry name" value="Cyclophilin-like"/>
    <property type="match status" value="1"/>
</dbReference>
<feature type="domain" description="Peptidyl-prolyl cis-trans isomerase CYP38-like PsbQ-like" evidence="4">
    <location>
        <begin position="100"/>
        <end position="210"/>
    </location>
</feature>
<reference evidence="5" key="1">
    <citation type="submission" date="2021-01" db="EMBL/GenBank/DDBJ databases">
        <authorList>
            <person name="Corre E."/>
            <person name="Pelletier E."/>
            <person name="Niang G."/>
            <person name="Scheremetjew M."/>
            <person name="Finn R."/>
            <person name="Kale V."/>
            <person name="Holt S."/>
            <person name="Cochrane G."/>
            <person name="Meng A."/>
            <person name="Brown T."/>
            <person name="Cohen L."/>
        </authorList>
    </citation>
    <scope>NUCLEOTIDE SEQUENCE</scope>
    <source>
        <strain evidence="5">CCMP1897</strain>
    </source>
</reference>
<organism evidence="5">
    <name type="scientific">Picocystis salinarum</name>
    <dbReference type="NCBI Taxonomy" id="88271"/>
    <lineage>
        <taxon>Eukaryota</taxon>
        <taxon>Viridiplantae</taxon>
        <taxon>Chlorophyta</taxon>
        <taxon>Picocystophyceae</taxon>
        <taxon>Picocystales</taxon>
        <taxon>Picocystaceae</taxon>
        <taxon>Picocystis</taxon>
    </lineage>
</organism>
<accession>A0A7S3UD94</accession>
<dbReference type="GO" id="GO:0003755">
    <property type="term" value="F:peptidyl-prolyl cis-trans isomerase activity"/>
    <property type="evidence" value="ECO:0007669"/>
    <property type="project" value="InterPro"/>
</dbReference>
<evidence type="ECO:0000259" key="4">
    <source>
        <dbReference type="Pfam" id="PF21329"/>
    </source>
</evidence>
<feature type="compositionally biased region" description="Basic and acidic residues" evidence="2">
    <location>
        <begin position="11"/>
        <end position="36"/>
    </location>
</feature>
<evidence type="ECO:0000256" key="2">
    <source>
        <dbReference type="SAM" id="MobiDB-lite"/>
    </source>
</evidence>
<name>A0A7S3UD94_9CHLO</name>
<sequence length="436" mass="47422">MWVPRTMQTHVPRETTTEGRQTMREKQGHVKQEGRGRARQGTRCLGRTNPTRVDTDHPRTKVVEKIVQVLATAFVANACSPLDADALLNSPNRLIPRSVEAALRRSIPAVNPTVEDIQKKVEKIGFLLRIPQRKPYGSMQSDVELVSKIVRESPQEVLQGIPDDQSGQGERLLNQLSLGLDKLLVAINQKDPDRTSTAVANVLGTVAEIEILQAPGLPYTLPAQYSEYPRLTGRATVRFLVEKAQDGGEFVVAVGGGGRNDAQIEIVVDGYSAPITGGAFVSNVEAGKYNSMELVKNGTAVLGAGPFEDEGSIPLEMKPSDSFEPMYRLPLDVLEGEVPSLPLSLYGAVAMVHSDPESSSASSSDNFFIYLYDPQQSGLSGLSFEEGQFAVLGYVTGGREVLSQLQTGDRILKAEVVQGKENLLIPPRQESYPELT</sequence>
<gene>
    <name evidence="5" type="ORF">PSAL00342_LOCUS2820</name>
</gene>
<dbReference type="InterPro" id="IPR029000">
    <property type="entry name" value="Cyclophilin-like_dom_sf"/>
</dbReference>
<proteinExistence type="predicted"/>
<dbReference type="EMBL" id="HBIS01003137">
    <property type="protein sequence ID" value="CAE0609001.1"/>
    <property type="molecule type" value="Transcribed_RNA"/>
</dbReference>
<dbReference type="Pfam" id="PF00160">
    <property type="entry name" value="Pro_isomerase"/>
    <property type="match status" value="1"/>
</dbReference>
<evidence type="ECO:0000313" key="5">
    <source>
        <dbReference type="EMBL" id="CAE0609001.1"/>
    </source>
</evidence>
<evidence type="ECO:0000256" key="1">
    <source>
        <dbReference type="ARBA" id="ARBA00023078"/>
    </source>
</evidence>
<protein>
    <submittedName>
        <fullName evidence="5">Uncharacterized protein</fullName>
    </submittedName>
</protein>
<dbReference type="SUPFAM" id="SSF50891">
    <property type="entry name" value="Cyclophilin-like"/>
    <property type="match status" value="1"/>
</dbReference>
<dbReference type="SUPFAM" id="SSF101112">
    <property type="entry name" value="Oxygen-evolving enhancer protein 3"/>
    <property type="match status" value="1"/>
</dbReference>
<dbReference type="AlphaFoldDB" id="A0A7S3UD94"/>
<evidence type="ECO:0000259" key="3">
    <source>
        <dbReference type="Pfam" id="PF00160"/>
    </source>
</evidence>
<dbReference type="PANTHER" id="PTHR47318:SF1">
    <property type="entry name" value="PEPTIDYL-PROLYL CIS-TRANS ISOMERASE CYP37, CHLOROPLASTIC"/>
    <property type="match status" value="1"/>
</dbReference>